<feature type="domain" description="Mitochondrial apoptosis-inducing factor C-terminal" evidence="14">
    <location>
        <begin position="505"/>
        <end position="552"/>
    </location>
</feature>
<feature type="region of interest" description="Disordered" evidence="12">
    <location>
        <begin position="120"/>
        <end position="149"/>
    </location>
</feature>
<keyword evidence="16" id="KW-1185">Reference proteome</keyword>
<dbReference type="Proteomes" id="UP001157974">
    <property type="component" value="Unassembled WGS sequence"/>
</dbReference>
<evidence type="ECO:0000256" key="11">
    <source>
        <dbReference type="ARBA" id="ARBA00047786"/>
    </source>
</evidence>
<comment type="caution">
    <text evidence="15">The sequence shown here is derived from an EMBL/GenBank/DDBJ whole genome shotgun (WGS) entry which is preliminary data.</text>
</comment>
<evidence type="ECO:0000256" key="3">
    <source>
        <dbReference type="ARBA" id="ARBA00006442"/>
    </source>
</evidence>
<protein>
    <recommendedName>
        <fullName evidence="17">FAD/NAD(P)-binding domain-containing protein</fullName>
    </recommendedName>
</protein>
<dbReference type="SMART" id="SM01353">
    <property type="entry name" value="AIF_C"/>
    <property type="match status" value="1"/>
</dbReference>
<comment type="cofactor">
    <cofactor evidence="1">
        <name>FAD</name>
        <dbReference type="ChEBI" id="CHEBI:57692"/>
    </cofactor>
</comment>
<comment type="catalytic activity">
    <reaction evidence="11">
        <text>A + NADH + H(+) = AH2 + NAD(+)</text>
        <dbReference type="Rhea" id="RHEA:11356"/>
        <dbReference type="ChEBI" id="CHEBI:13193"/>
        <dbReference type="ChEBI" id="CHEBI:15378"/>
        <dbReference type="ChEBI" id="CHEBI:17499"/>
        <dbReference type="ChEBI" id="CHEBI:57540"/>
        <dbReference type="ChEBI" id="CHEBI:57945"/>
    </reaction>
</comment>
<reference evidence="15 16" key="1">
    <citation type="journal article" date="2023" name="Nat. Commun.">
        <title>Origin of minicircular mitochondrial genomes in red algae.</title>
        <authorList>
            <person name="Lee Y."/>
            <person name="Cho C.H."/>
            <person name="Lee Y.M."/>
            <person name="Park S.I."/>
            <person name="Yang J.H."/>
            <person name="West J.A."/>
            <person name="Bhattacharya D."/>
            <person name="Yoon H.S."/>
        </authorList>
    </citation>
    <scope>NUCLEOTIDE SEQUENCE [LARGE SCALE GENOMIC DNA]</scope>
    <source>
        <strain evidence="15 16">CCMP1338</strain>
        <tissue evidence="15">Whole cell</tissue>
    </source>
</reference>
<dbReference type="GO" id="GO:0033108">
    <property type="term" value="P:mitochondrial respiratory chain complex assembly"/>
    <property type="evidence" value="ECO:0007669"/>
    <property type="project" value="TreeGrafter"/>
</dbReference>
<sequence length="635" mass="69395">MSGWKECLRSLRLIPVGIVGSGSLWALKGGGQSGGLTAALCDEGSDVDRRAALEVLKRYQESLKDDSVVKESSAESSSSVASELQKIEDSLSNAKAAVEKYYRYQARHILNDYYESMNRKGLSAPAPEKPAAKPNTTEGAPADEPNVVPKKELPQYLTADAAFGNFSEASSPVCVPYVIIGGGTTAWSAVQAIHEKDKSASVLIISDESYPPYNRTPLSKERWSSDDDNLSFVDFMGRKRSLLYSYSKQVGEHQRSSILLNSRVKKLDLENSSIETEDGKVVEYQSLLIATGGKAHPVESVHQDLGNDALQNRVMSFRTIDDFIALDKLVRDPKTKNVCIVGGGFLGAELACSLKRIAKLNDVQVTLMFPEPGPLFKLIPRYLSEFLTYKLASAGVKVMPSSIVTGARESPENSDSIELDVVSFTKKSLQTDAVVVAVGIQPQDKLAEDAGLEVDQINGGVVVNAELQAANGVFAAGDVASFWDSALGRRRVEHWDHALVSGRIAGDNMAGGKSMYGFQSMYWCDLSAIDVHFEAVGLQSSKLETVGVWNLKEPSRFENRPGSFSRNKYESGIVWYMKDQRVVGALLLNMPREALQEARQIIESKTSVPDDESLKELIPLPKSKNFLLVGRSDSY</sequence>
<gene>
    <name evidence="15" type="ORF">NDN08_002913</name>
</gene>
<keyword evidence="10" id="KW-0496">Mitochondrion</keyword>
<dbReference type="GO" id="GO:0012501">
    <property type="term" value="P:programmed cell death"/>
    <property type="evidence" value="ECO:0007669"/>
    <property type="project" value="TreeGrafter"/>
</dbReference>
<feature type="domain" description="FAD/NAD(P)-binding" evidence="13">
    <location>
        <begin position="177"/>
        <end position="500"/>
    </location>
</feature>
<dbReference type="SUPFAM" id="SSF51905">
    <property type="entry name" value="FAD/NAD(P)-binding domain"/>
    <property type="match status" value="2"/>
</dbReference>
<keyword evidence="5" id="KW-0053">Apoptosis</keyword>
<evidence type="ECO:0000256" key="2">
    <source>
        <dbReference type="ARBA" id="ARBA00004173"/>
    </source>
</evidence>
<dbReference type="InterPro" id="IPR050446">
    <property type="entry name" value="FAD-oxidoreductase/Apoptosis"/>
</dbReference>
<dbReference type="AlphaFoldDB" id="A0AAV8UV27"/>
<dbReference type="Pfam" id="PF07992">
    <property type="entry name" value="Pyr_redox_2"/>
    <property type="match status" value="1"/>
</dbReference>
<dbReference type="GO" id="GO:0016174">
    <property type="term" value="F:NAD(P)H oxidase H2O2-forming activity"/>
    <property type="evidence" value="ECO:0007669"/>
    <property type="project" value="TreeGrafter"/>
</dbReference>
<name>A0AAV8UV27_9RHOD</name>
<evidence type="ECO:0000256" key="1">
    <source>
        <dbReference type="ARBA" id="ARBA00001974"/>
    </source>
</evidence>
<keyword evidence="7" id="KW-0809">Transit peptide</keyword>
<proteinExistence type="inferred from homology"/>
<dbReference type="GO" id="GO:0046983">
    <property type="term" value="F:protein dimerization activity"/>
    <property type="evidence" value="ECO:0007669"/>
    <property type="project" value="InterPro"/>
</dbReference>
<evidence type="ECO:0000259" key="13">
    <source>
        <dbReference type="Pfam" id="PF07992"/>
    </source>
</evidence>
<evidence type="ECO:0000256" key="10">
    <source>
        <dbReference type="ARBA" id="ARBA00023128"/>
    </source>
</evidence>
<comment type="subcellular location">
    <subcellularLocation>
        <location evidence="2">Mitochondrion</location>
    </subcellularLocation>
</comment>
<evidence type="ECO:0000313" key="15">
    <source>
        <dbReference type="EMBL" id="KAJ8906420.1"/>
    </source>
</evidence>
<dbReference type="EMBL" id="JAMWBK010000003">
    <property type="protein sequence ID" value="KAJ8906420.1"/>
    <property type="molecule type" value="Genomic_DNA"/>
</dbReference>
<dbReference type="InterPro" id="IPR036188">
    <property type="entry name" value="FAD/NAD-bd_sf"/>
</dbReference>
<evidence type="ECO:0000256" key="5">
    <source>
        <dbReference type="ARBA" id="ARBA00022703"/>
    </source>
</evidence>
<dbReference type="PANTHER" id="PTHR43557">
    <property type="entry name" value="APOPTOSIS-INDUCING FACTOR 1"/>
    <property type="match status" value="1"/>
</dbReference>
<keyword evidence="4" id="KW-0285">Flavoprotein</keyword>
<evidence type="ECO:0000256" key="6">
    <source>
        <dbReference type="ARBA" id="ARBA00022827"/>
    </source>
</evidence>
<evidence type="ECO:0000256" key="7">
    <source>
        <dbReference type="ARBA" id="ARBA00022946"/>
    </source>
</evidence>
<keyword evidence="9" id="KW-0520">NAD</keyword>
<dbReference type="Gene3D" id="3.30.390.30">
    <property type="match status" value="1"/>
</dbReference>
<evidence type="ECO:0008006" key="17">
    <source>
        <dbReference type="Google" id="ProtNLM"/>
    </source>
</evidence>
<evidence type="ECO:0000313" key="16">
    <source>
        <dbReference type="Proteomes" id="UP001157974"/>
    </source>
</evidence>
<evidence type="ECO:0000259" key="14">
    <source>
        <dbReference type="Pfam" id="PF14721"/>
    </source>
</evidence>
<organism evidence="15 16">
    <name type="scientific">Rhodosorus marinus</name>
    <dbReference type="NCBI Taxonomy" id="101924"/>
    <lineage>
        <taxon>Eukaryota</taxon>
        <taxon>Rhodophyta</taxon>
        <taxon>Stylonematophyceae</taxon>
        <taxon>Stylonematales</taxon>
        <taxon>Stylonemataceae</taxon>
        <taxon>Rhodosorus</taxon>
    </lineage>
</organism>
<dbReference type="GO" id="GO:0071949">
    <property type="term" value="F:FAD binding"/>
    <property type="evidence" value="ECO:0007669"/>
    <property type="project" value="TreeGrafter"/>
</dbReference>
<evidence type="ECO:0000256" key="8">
    <source>
        <dbReference type="ARBA" id="ARBA00023002"/>
    </source>
</evidence>
<dbReference type="InterPro" id="IPR023753">
    <property type="entry name" value="FAD/NAD-binding_dom"/>
</dbReference>
<dbReference type="GO" id="GO:0005739">
    <property type="term" value="C:mitochondrion"/>
    <property type="evidence" value="ECO:0007669"/>
    <property type="project" value="UniProtKB-SubCell"/>
</dbReference>
<evidence type="ECO:0000256" key="9">
    <source>
        <dbReference type="ARBA" id="ARBA00023027"/>
    </source>
</evidence>
<comment type="similarity">
    <text evidence="3">Belongs to the FAD-dependent oxidoreductase family.</text>
</comment>
<keyword evidence="8" id="KW-0560">Oxidoreductase</keyword>
<dbReference type="PRINTS" id="PR00368">
    <property type="entry name" value="FADPNR"/>
</dbReference>
<dbReference type="SUPFAM" id="SSF55424">
    <property type="entry name" value="FAD/NAD-linked reductases, dimerisation (C-terminal) domain"/>
    <property type="match status" value="1"/>
</dbReference>
<dbReference type="Gene3D" id="3.50.50.60">
    <property type="entry name" value="FAD/NAD(P)-binding domain"/>
    <property type="match status" value="2"/>
</dbReference>
<dbReference type="PANTHER" id="PTHR43557:SF4">
    <property type="entry name" value="APOPTOSIS-INDUCING FACTOR 1, MITOCHONDRIAL"/>
    <property type="match status" value="1"/>
</dbReference>
<keyword evidence="6" id="KW-0274">FAD</keyword>
<evidence type="ECO:0000256" key="12">
    <source>
        <dbReference type="SAM" id="MobiDB-lite"/>
    </source>
</evidence>
<dbReference type="PRINTS" id="PR00411">
    <property type="entry name" value="PNDRDTASEI"/>
</dbReference>
<dbReference type="Pfam" id="PF14721">
    <property type="entry name" value="AIF_C"/>
    <property type="match status" value="1"/>
</dbReference>
<accession>A0AAV8UV27</accession>
<dbReference type="InterPro" id="IPR016156">
    <property type="entry name" value="FAD/NAD-linked_Rdtase_dimer_sf"/>
</dbReference>
<evidence type="ECO:0000256" key="4">
    <source>
        <dbReference type="ARBA" id="ARBA00022630"/>
    </source>
</evidence>
<dbReference type="InterPro" id="IPR029324">
    <property type="entry name" value="AIF_C"/>
</dbReference>